<evidence type="ECO:0000313" key="9">
    <source>
        <dbReference type="Proteomes" id="UP000433483"/>
    </source>
</evidence>
<dbReference type="EMBL" id="QXGE01000638">
    <property type="protein sequence ID" value="KAE9307107.1"/>
    <property type="molecule type" value="Genomic_DNA"/>
</dbReference>
<evidence type="ECO:0000313" key="8">
    <source>
        <dbReference type="Proteomes" id="UP000429523"/>
    </source>
</evidence>
<evidence type="ECO:0000313" key="13">
    <source>
        <dbReference type="Proteomes" id="UP000476176"/>
    </source>
</evidence>
<evidence type="ECO:0000313" key="10">
    <source>
        <dbReference type="Proteomes" id="UP000437068"/>
    </source>
</evidence>
<dbReference type="AlphaFoldDB" id="A0A6A3XT14"/>
<comment type="caution">
    <text evidence="5">The sequence shown here is derived from an EMBL/GenBank/DDBJ whole genome shotgun (WGS) entry which is preliminary data.</text>
</comment>
<gene>
    <name evidence="7" type="ORF">PF001_g11776</name>
    <name evidence="6" type="ORF">PF004_g11366</name>
    <name evidence="5" type="ORF">PF005_g12444</name>
    <name evidence="4" type="ORF">PF006_g11638</name>
    <name evidence="1" type="ORF">PF009_g13620</name>
    <name evidence="3" type="ORF">PF010_g11961</name>
    <name evidence="2" type="ORF">PF011_g11327</name>
</gene>
<evidence type="ECO:0000313" key="2">
    <source>
        <dbReference type="EMBL" id="KAE9006983.1"/>
    </source>
</evidence>
<dbReference type="EMBL" id="QXFX01000653">
    <property type="protein sequence ID" value="KAE9108285.1"/>
    <property type="molecule type" value="Genomic_DNA"/>
</dbReference>
<dbReference type="EMBL" id="QXGB01000660">
    <property type="protein sequence ID" value="KAE9207827.1"/>
    <property type="molecule type" value="Genomic_DNA"/>
</dbReference>
<accession>A0A6A3XT14</accession>
<evidence type="ECO:0000313" key="14">
    <source>
        <dbReference type="Proteomes" id="UP000488956"/>
    </source>
</evidence>
<evidence type="ECO:0000313" key="7">
    <source>
        <dbReference type="EMBL" id="KAE9307107.1"/>
    </source>
</evidence>
<dbReference type="Proteomes" id="UP000437068">
    <property type="component" value="Unassembled WGS sequence"/>
</dbReference>
<evidence type="ECO:0000313" key="1">
    <source>
        <dbReference type="EMBL" id="KAE8936458.1"/>
    </source>
</evidence>
<dbReference type="Proteomes" id="UP000476176">
    <property type="component" value="Unassembled WGS sequence"/>
</dbReference>
<protein>
    <submittedName>
        <fullName evidence="5">Uncharacterized protein</fullName>
    </submittedName>
</protein>
<dbReference type="Proteomes" id="UP000433483">
    <property type="component" value="Unassembled WGS sequence"/>
</dbReference>
<dbReference type="Proteomes" id="UP000488956">
    <property type="component" value="Unassembled WGS sequence"/>
</dbReference>
<dbReference type="Proteomes" id="UP000440732">
    <property type="component" value="Unassembled WGS sequence"/>
</dbReference>
<dbReference type="EMBL" id="QXGC01000619">
    <property type="protein sequence ID" value="KAE9227413.1"/>
    <property type="molecule type" value="Genomic_DNA"/>
</dbReference>
<reference evidence="8 9" key="1">
    <citation type="submission" date="2018-08" db="EMBL/GenBank/DDBJ databases">
        <title>Genomic investigation of the strawberry pathogen Phytophthora fragariae indicates pathogenicity is determined by transcriptional variation in three key races.</title>
        <authorList>
            <person name="Adams T.M."/>
            <person name="Armitage A.D."/>
            <person name="Sobczyk M.K."/>
            <person name="Bates H.J."/>
            <person name="Dunwell J.M."/>
            <person name="Nellist C.F."/>
            <person name="Harrison R.J."/>
        </authorList>
    </citation>
    <scope>NUCLEOTIDE SEQUENCE [LARGE SCALE GENOMIC DNA]</scope>
    <source>
        <strain evidence="7 10">A4</strain>
        <strain evidence="6 13">BC-23</strain>
        <strain evidence="5 9">NOV-27</strain>
        <strain evidence="4 11">NOV-5</strain>
        <strain evidence="1 8">NOV-9</strain>
        <strain evidence="3 14">ONT-3</strain>
        <strain evidence="2 12">SCRP245</strain>
    </source>
</reference>
<proteinExistence type="predicted"/>
<dbReference type="EMBL" id="QXGF01000718">
    <property type="protein sequence ID" value="KAE8936458.1"/>
    <property type="molecule type" value="Genomic_DNA"/>
</dbReference>
<dbReference type="Proteomes" id="UP000460718">
    <property type="component" value="Unassembled WGS sequence"/>
</dbReference>
<evidence type="ECO:0000313" key="3">
    <source>
        <dbReference type="EMBL" id="KAE9108285.1"/>
    </source>
</evidence>
<evidence type="ECO:0000313" key="6">
    <source>
        <dbReference type="EMBL" id="KAE9227413.1"/>
    </source>
</evidence>
<evidence type="ECO:0000313" key="4">
    <source>
        <dbReference type="EMBL" id="KAE9143324.1"/>
    </source>
</evidence>
<name>A0A6A3XT14_9STRA</name>
<dbReference type="OrthoDB" id="129223at2759"/>
<keyword evidence="9" id="KW-1185">Reference proteome</keyword>
<dbReference type="EMBL" id="QXFW01000627">
    <property type="protein sequence ID" value="KAE9006983.1"/>
    <property type="molecule type" value="Genomic_DNA"/>
</dbReference>
<dbReference type="Proteomes" id="UP000429523">
    <property type="component" value="Unassembled WGS sequence"/>
</dbReference>
<evidence type="ECO:0000313" key="5">
    <source>
        <dbReference type="EMBL" id="KAE9207827.1"/>
    </source>
</evidence>
<evidence type="ECO:0000313" key="12">
    <source>
        <dbReference type="Proteomes" id="UP000460718"/>
    </source>
</evidence>
<organism evidence="5 9">
    <name type="scientific">Phytophthora fragariae</name>
    <dbReference type="NCBI Taxonomy" id="53985"/>
    <lineage>
        <taxon>Eukaryota</taxon>
        <taxon>Sar</taxon>
        <taxon>Stramenopiles</taxon>
        <taxon>Oomycota</taxon>
        <taxon>Peronosporomycetes</taxon>
        <taxon>Peronosporales</taxon>
        <taxon>Peronosporaceae</taxon>
        <taxon>Phytophthora</taxon>
    </lineage>
</organism>
<sequence length="268" mass="30508">MDIVDEEEPRVGDIKVGAAGDTQRLPDSLPMEDSYLEKEFFVRDCYPVYYDLIINALYKQGMWTFKCKKSEGFYFFQPTELSKATLKQSGPYHIPGVSNHESVDSFYYPYVEKRFLVTKNRILLFQMTVASRHPLSGKGIVTVLESIELLDTAIAHPRAVMLVFVVPRSEEIKIEHTQQIPWDETANSDSVDDLPIAGDAMKRELEADGIRTVGDLRVAVRPPTPGQEESLNTHKLAACKSILKKFDQRQGSIGTMLMKIRQFVWEMP</sequence>
<dbReference type="EMBL" id="QXGA01000627">
    <property type="protein sequence ID" value="KAE9143324.1"/>
    <property type="molecule type" value="Genomic_DNA"/>
</dbReference>
<evidence type="ECO:0000313" key="11">
    <source>
        <dbReference type="Proteomes" id="UP000440732"/>
    </source>
</evidence>